<feature type="region of interest" description="Disordered" evidence="1">
    <location>
        <begin position="1"/>
        <end position="25"/>
    </location>
</feature>
<protein>
    <submittedName>
        <fullName evidence="2">Uncharacterized protein</fullName>
    </submittedName>
</protein>
<accession>A0A9Q0N1F4</accession>
<dbReference type="Proteomes" id="UP001151699">
    <property type="component" value="Chromosome B"/>
</dbReference>
<dbReference type="AlphaFoldDB" id="A0A9Q0N1F4"/>
<sequence>MAQSLVRTNLTTNALTPIHSKPPPDVSITEPLDLQNYTILGQPFKKNKRIVNAVKRGVSEKYDLSGE</sequence>
<organism evidence="2 3">
    <name type="scientific">Pseudolycoriella hygida</name>
    <dbReference type="NCBI Taxonomy" id="35572"/>
    <lineage>
        <taxon>Eukaryota</taxon>
        <taxon>Metazoa</taxon>
        <taxon>Ecdysozoa</taxon>
        <taxon>Arthropoda</taxon>
        <taxon>Hexapoda</taxon>
        <taxon>Insecta</taxon>
        <taxon>Pterygota</taxon>
        <taxon>Neoptera</taxon>
        <taxon>Endopterygota</taxon>
        <taxon>Diptera</taxon>
        <taxon>Nematocera</taxon>
        <taxon>Sciaroidea</taxon>
        <taxon>Sciaridae</taxon>
        <taxon>Pseudolycoriella</taxon>
    </lineage>
</organism>
<keyword evidence="3" id="KW-1185">Reference proteome</keyword>
<feature type="compositionally biased region" description="Polar residues" evidence="1">
    <location>
        <begin position="1"/>
        <end position="15"/>
    </location>
</feature>
<dbReference type="EMBL" id="WJQU01000002">
    <property type="protein sequence ID" value="KAJ6641825.1"/>
    <property type="molecule type" value="Genomic_DNA"/>
</dbReference>
<gene>
    <name evidence="2" type="ORF">Bhyg_06770</name>
</gene>
<evidence type="ECO:0000313" key="3">
    <source>
        <dbReference type="Proteomes" id="UP001151699"/>
    </source>
</evidence>
<dbReference type="OrthoDB" id="6133584at2759"/>
<proteinExistence type="predicted"/>
<reference evidence="2" key="1">
    <citation type="submission" date="2022-07" db="EMBL/GenBank/DDBJ databases">
        <authorList>
            <person name="Trinca V."/>
            <person name="Uliana J.V.C."/>
            <person name="Torres T.T."/>
            <person name="Ward R.J."/>
            <person name="Monesi N."/>
        </authorList>
    </citation>
    <scope>NUCLEOTIDE SEQUENCE</scope>
    <source>
        <strain evidence="2">HSMRA1968</strain>
        <tissue evidence="2">Whole embryos</tissue>
    </source>
</reference>
<evidence type="ECO:0000313" key="2">
    <source>
        <dbReference type="EMBL" id="KAJ6641825.1"/>
    </source>
</evidence>
<name>A0A9Q0N1F4_9DIPT</name>
<comment type="caution">
    <text evidence="2">The sequence shown here is derived from an EMBL/GenBank/DDBJ whole genome shotgun (WGS) entry which is preliminary data.</text>
</comment>
<evidence type="ECO:0000256" key="1">
    <source>
        <dbReference type="SAM" id="MobiDB-lite"/>
    </source>
</evidence>